<name>A8SH04_9FIRM</name>
<reference evidence="1 2" key="1">
    <citation type="submission" date="2007-09" db="EMBL/GenBank/DDBJ databases">
        <title>Draft genome sequence of Faecalibacterium prausnitzii M21/2.</title>
        <authorList>
            <person name="Sudarsanam P."/>
            <person name="Ley R."/>
            <person name="Guruge J."/>
            <person name="Turnbaugh P.J."/>
            <person name="Mahowald M."/>
            <person name="Liep D."/>
            <person name="Gordon J."/>
        </authorList>
    </citation>
    <scope>NUCLEOTIDE SEQUENCE [LARGE SCALE GENOMIC DNA]</scope>
    <source>
        <strain evidence="1 2">M21/2</strain>
    </source>
</reference>
<reference evidence="1 2" key="2">
    <citation type="submission" date="2007-09" db="EMBL/GenBank/DDBJ databases">
        <authorList>
            <person name="Fulton L."/>
            <person name="Clifton S."/>
            <person name="Fulton B."/>
            <person name="Xu J."/>
            <person name="Minx P."/>
            <person name="Pepin K.H."/>
            <person name="Johnson M."/>
            <person name="Thiruvilangam P."/>
            <person name="Bhonagiri V."/>
            <person name="Nash W.E."/>
            <person name="Mardis E.R."/>
            <person name="Wilson R.K."/>
        </authorList>
    </citation>
    <scope>NUCLEOTIDE SEQUENCE [LARGE SCALE GENOMIC DNA]</scope>
    <source>
        <strain evidence="1 2">M21/2</strain>
    </source>
</reference>
<sequence length="68" mass="8025">MQFFPELIVLDFIKWGINDLCCRNFRVKYVIEIPRSINFFQDKQPDFVKVLNNMGASENKHTVSTSIE</sequence>
<dbReference type="Proteomes" id="UP000005945">
    <property type="component" value="Unassembled WGS sequence"/>
</dbReference>
<dbReference type="AlphaFoldDB" id="A8SH04"/>
<evidence type="ECO:0000313" key="1">
    <source>
        <dbReference type="EMBL" id="EDP20420.1"/>
    </source>
</evidence>
<organism evidence="1 2">
    <name type="scientific">Faecalibacterium prausnitzii M21/2</name>
    <dbReference type="NCBI Taxonomy" id="411485"/>
    <lineage>
        <taxon>Bacteria</taxon>
        <taxon>Bacillati</taxon>
        <taxon>Bacillota</taxon>
        <taxon>Clostridia</taxon>
        <taxon>Eubacteriales</taxon>
        <taxon>Oscillospiraceae</taxon>
        <taxon>Faecalibacterium</taxon>
    </lineage>
</organism>
<evidence type="ECO:0000313" key="2">
    <source>
        <dbReference type="Proteomes" id="UP000005945"/>
    </source>
</evidence>
<proteinExistence type="predicted"/>
<accession>A8SH04</accession>
<dbReference type="HOGENOM" id="CLU_2787723_0_0_9"/>
<protein>
    <submittedName>
        <fullName evidence="1">Uncharacterized protein</fullName>
    </submittedName>
</protein>
<gene>
    <name evidence="1" type="ORF">FAEPRAM212_03215</name>
</gene>
<dbReference type="EMBL" id="ABED02000029">
    <property type="protein sequence ID" value="EDP20420.1"/>
    <property type="molecule type" value="Genomic_DNA"/>
</dbReference>
<comment type="caution">
    <text evidence="1">The sequence shown here is derived from an EMBL/GenBank/DDBJ whole genome shotgun (WGS) entry which is preliminary data.</text>
</comment>